<dbReference type="EMBL" id="JAJJMB010012638">
    <property type="protein sequence ID" value="KAI3875078.1"/>
    <property type="molecule type" value="Genomic_DNA"/>
</dbReference>
<dbReference type="Pfam" id="PF25052">
    <property type="entry name" value="AtDEF-like"/>
    <property type="match status" value="1"/>
</dbReference>
<evidence type="ECO:0000313" key="6">
    <source>
        <dbReference type="EMBL" id="KAI3875078.1"/>
    </source>
</evidence>
<reference evidence="6" key="1">
    <citation type="submission" date="2022-04" db="EMBL/GenBank/DDBJ databases">
        <title>A functionally conserved STORR gene fusion in Papaver species that diverged 16.8 million years ago.</title>
        <authorList>
            <person name="Catania T."/>
        </authorList>
    </citation>
    <scope>NUCLEOTIDE SEQUENCE</scope>
    <source>
        <strain evidence="6">S-188037</strain>
    </source>
</reference>
<evidence type="ECO:0000256" key="4">
    <source>
        <dbReference type="ARBA" id="ARBA00022821"/>
    </source>
</evidence>
<keyword evidence="2" id="KW-0929">Antimicrobial</keyword>
<keyword evidence="7" id="KW-1185">Reference proteome</keyword>
<organism evidence="6 7">
    <name type="scientific">Papaver atlanticum</name>
    <dbReference type="NCBI Taxonomy" id="357466"/>
    <lineage>
        <taxon>Eukaryota</taxon>
        <taxon>Viridiplantae</taxon>
        <taxon>Streptophyta</taxon>
        <taxon>Embryophyta</taxon>
        <taxon>Tracheophyta</taxon>
        <taxon>Spermatophyta</taxon>
        <taxon>Magnoliopsida</taxon>
        <taxon>Ranunculales</taxon>
        <taxon>Papaveraceae</taxon>
        <taxon>Papaveroideae</taxon>
        <taxon>Papaver</taxon>
    </lineage>
</organism>
<evidence type="ECO:0000256" key="2">
    <source>
        <dbReference type="ARBA" id="ARBA00022529"/>
    </source>
</evidence>
<sequence length="88" mass="9837">MASLKKFSFIVLIFGFILASSFANAARTINTMTPQDHWSCQFLSDVPTSCTNNKECADQCERHNFHKGGSCLVIPFVPDETPHCCCYN</sequence>
<feature type="signal peptide" evidence="5">
    <location>
        <begin position="1"/>
        <end position="25"/>
    </location>
</feature>
<comment type="caution">
    <text evidence="6">The sequence shown here is derived from an EMBL/GenBank/DDBJ whole genome shotgun (WGS) entry which is preliminary data.</text>
</comment>
<evidence type="ECO:0000313" key="7">
    <source>
        <dbReference type="Proteomes" id="UP001202328"/>
    </source>
</evidence>
<feature type="chain" id="PRO_5042241195" evidence="5">
    <location>
        <begin position="26"/>
        <end position="88"/>
    </location>
</feature>
<evidence type="ECO:0000256" key="5">
    <source>
        <dbReference type="SAM" id="SignalP"/>
    </source>
</evidence>
<dbReference type="Proteomes" id="UP001202328">
    <property type="component" value="Unassembled WGS sequence"/>
</dbReference>
<evidence type="ECO:0000256" key="3">
    <source>
        <dbReference type="ARBA" id="ARBA00022577"/>
    </source>
</evidence>
<dbReference type="InterPro" id="IPR010851">
    <property type="entry name" value="DEFL"/>
</dbReference>
<proteinExistence type="inferred from homology"/>
<gene>
    <name evidence="6" type="ORF">MKW98_019651</name>
</gene>
<dbReference type="GO" id="GO:0031640">
    <property type="term" value="P:killing of cells of another organism"/>
    <property type="evidence" value="ECO:0007669"/>
    <property type="project" value="UniProtKB-KW"/>
</dbReference>
<accession>A0AAD4XB95</accession>
<name>A0AAD4XB95_9MAGN</name>
<protein>
    <submittedName>
        <fullName evidence="6">Uncharacterized protein</fullName>
    </submittedName>
</protein>
<keyword evidence="3" id="KW-0295">Fungicide</keyword>
<keyword evidence="5" id="KW-0732">Signal</keyword>
<evidence type="ECO:0000256" key="1">
    <source>
        <dbReference type="ARBA" id="ARBA00006722"/>
    </source>
</evidence>
<keyword evidence="4" id="KW-0611">Plant defense</keyword>
<comment type="similarity">
    <text evidence="1">Belongs to the DEFL family.</text>
</comment>
<dbReference type="AlphaFoldDB" id="A0AAD4XB95"/>
<dbReference type="GO" id="GO:0050832">
    <property type="term" value="P:defense response to fungus"/>
    <property type="evidence" value="ECO:0007669"/>
    <property type="project" value="UniProtKB-KW"/>
</dbReference>